<dbReference type="Proteomes" id="UP001292182">
    <property type="component" value="Unassembled WGS sequence"/>
</dbReference>
<sequence length="106" mass="12572">MLVDIGRLTNLIFFGIYDEIRHQGQRQDNSQTQGKFSYHCKVIKKAHELPPDNKCKMQLQAFCNTPIIRNDTFLSFHRHDFIAKKVTVMPDDRPLHIPRFVKEKYI</sequence>
<evidence type="ECO:0000313" key="1">
    <source>
        <dbReference type="EMBL" id="MDZ7280795.1"/>
    </source>
</evidence>
<gene>
    <name evidence="1" type="ORF">N4G62_01985</name>
</gene>
<reference evidence="2" key="1">
    <citation type="submission" date="2023-07" db="EMBL/GenBank/DDBJ databases">
        <title>Whole genome sequence analysis of rice epiphytic Sphingomonas sanguinis OsEp_Plm_15B2.</title>
        <authorList>
            <person name="Sahu K.P."/>
            <person name="Asharani P."/>
            <person name="Reddy B."/>
            <person name="Kumar A."/>
        </authorList>
    </citation>
    <scope>NUCLEOTIDE SEQUENCE [LARGE SCALE GENOMIC DNA]</scope>
    <source>
        <strain evidence="2">OsEp_Plm_15B2</strain>
    </source>
</reference>
<keyword evidence="2" id="KW-1185">Reference proteome</keyword>
<evidence type="ECO:0000313" key="2">
    <source>
        <dbReference type="Proteomes" id="UP001292182"/>
    </source>
</evidence>
<accession>A0ABU5LM60</accession>
<protein>
    <submittedName>
        <fullName evidence="1">Uncharacterized protein</fullName>
    </submittedName>
</protein>
<dbReference type="EMBL" id="JAOBTW010000001">
    <property type="protein sequence ID" value="MDZ7280795.1"/>
    <property type="molecule type" value="Genomic_DNA"/>
</dbReference>
<organism evidence="1 2">
    <name type="scientific">Sphingomonas sanguinis</name>
    <dbReference type="NCBI Taxonomy" id="33051"/>
    <lineage>
        <taxon>Bacteria</taxon>
        <taxon>Pseudomonadati</taxon>
        <taxon>Pseudomonadota</taxon>
        <taxon>Alphaproteobacteria</taxon>
        <taxon>Sphingomonadales</taxon>
        <taxon>Sphingomonadaceae</taxon>
        <taxon>Sphingomonas</taxon>
    </lineage>
</organism>
<comment type="caution">
    <text evidence="1">The sequence shown here is derived from an EMBL/GenBank/DDBJ whole genome shotgun (WGS) entry which is preliminary data.</text>
</comment>
<proteinExistence type="predicted"/>
<name>A0ABU5LM60_9SPHN</name>